<feature type="compositionally biased region" description="Low complexity" evidence="1">
    <location>
        <begin position="15"/>
        <end position="29"/>
    </location>
</feature>
<protein>
    <submittedName>
        <fullName evidence="2">Uncharacterized protein</fullName>
    </submittedName>
</protein>
<gene>
    <name evidence="2" type="ORF">M513_10271</name>
</gene>
<accession>A0A085LVB2</accession>
<feature type="region of interest" description="Disordered" evidence="1">
    <location>
        <begin position="1"/>
        <end position="38"/>
    </location>
</feature>
<evidence type="ECO:0000313" key="3">
    <source>
        <dbReference type="Proteomes" id="UP000030764"/>
    </source>
</evidence>
<dbReference type="EMBL" id="KL363282">
    <property type="protein sequence ID" value="KFD48908.1"/>
    <property type="molecule type" value="Genomic_DNA"/>
</dbReference>
<name>A0A085LVB2_9BILA</name>
<proteinExistence type="predicted"/>
<organism evidence="2 3">
    <name type="scientific">Trichuris suis</name>
    <name type="common">pig whipworm</name>
    <dbReference type="NCBI Taxonomy" id="68888"/>
    <lineage>
        <taxon>Eukaryota</taxon>
        <taxon>Metazoa</taxon>
        <taxon>Ecdysozoa</taxon>
        <taxon>Nematoda</taxon>
        <taxon>Enoplea</taxon>
        <taxon>Dorylaimia</taxon>
        <taxon>Trichinellida</taxon>
        <taxon>Trichuridae</taxon>
        <taxon>Trichuris</taxon>
    </lineage>
</organism>
<dbReference type="AlphaFoldDB" id="A0A085LVB2"/>
<evidence type="ECO:0000256" key="1">
    <source>
        <dbReference type="SAM" id="MobiDB-lite"/>
    </source>
</evidence>
<dbReference type="Proteomes" id="UP000030764">
    <property type="component" value="Unassembled WGS sequence"/>
</dbReference>
<evidence type="ECO:0000313" key="2">
    <source>
        <dbReference type="EMBL" id="KFD48908.1"/>
    </source>
</evidence>
<reference evidence="2 3" key="1">
    <citation type="journal article" date="2014" name="Nat. Genet.">
        <title>Genome and transcriptome of the porcine whipworm Trichuris suis.</title>
        <authorList>
            <person name="Jex A.R."/>
            <person name="Nejsum P."/>
            <person name="Schwarz E.M."/>
            <person name="Hu L."/>
            <person name="Young N.D."/>
            <person name="Hall R.S."/>
            <person name="Korhonen P.K."/>
            <person name="Liao S."/>
            <person name="Thamsborg S."/>
            <person name="Xia J."/>
            <person name="Xu P."/>
            <person name="Wang S."/>
            <person name="Scheerlinck J.P."/>
            <person name="Hofmann A."/>
            <person name="Sternberg P.W."/>
            <person name="Wang J."/>
            <person name="Gasser R.B."/>
        </authorList>
    </citation>
    <scope>NUCLEOTIDE SEQUENCE [LARGE SCALE GENOMIC DNA]</scope>
    <source>
        <strain evidence="2">DCEP-RM93M</strain>
    </source>
</reference>
<sequence length="127" mass="13845">MTLSGPHITQGSGSGRLQPSSSSQPDSQPIGTETRRLDKDVIPDQTQLLLLDGADHSKQISAPGLFEAGISVIPKAARLSERSFGTPAIIQPATRGRVAYKNRWRIFGLRKKAIWNSGWDTNSHQNI</sequence>
<keyword evidence="3" id="KW-1185">Reference proteome</keyword>